<dbReference type="RefSeq" id="WP_322187981.1">
    <property type="nucleotide sequence ID" value="NZ_JAXLPB010000005.1"/>
</dbReference>
<dbReference type="InterPro" id="IPR029044">
    <property type="entry name" value="Nucleotide-diphossugar_trans"/>
</dbReference>
<dbReference type="PANTHER" id="PTHR43777">
    <property type="entry name" value="MOLYBDENUM COFACTOR CYTIDYLYLTRANSFERASE"/>
    <property type="match status" value="1"/>
</dbReference>
<dbReference type="InterPro" id="IPR025877">
    <property type="entry name" value="MobA-like_NTP_Trfase"/>
</dbReference>
<dbReference type="InterPro" id="IPR036425">
    <property type="entry name" value="MoaB/Mog-like_dom_sf"/>
</dbReference>
<proteinExistence type="predicted"/>
<dbReference type="SUPFAM" id="SSF53448">
    <property type="entry name" value="Nucleotide-diphospho-sugar transferases"/>
    <property type="match status" value="1"/>
</dbReference>
<comment type="caution">
    <text evidence="3">The sequence shown here is derived from an EMBL/GenBank/DDBJ whole genome shotgun (WGS) entry which is preliminary data.</text>
</comment>
<keyword evidence="1" id="KW-0460">Magnesium</keyword>
<protein>
    <submittedName>
        <fullName evidence="3">Molybdopterin-binding/glycosyltransferase family 2 protein</fullName>
    </submittedName>
</protein>
<dbReference type="SUPFAM" id="SSF53218">
    <property type="entry name" value="Molybdenum cofactor biosynthesis proteins"/>
    <property type="match status" value="1"/>
</dbReference>
<dbReference type="Proteomes" id="UP001294412">
    <property type="component" value="Unassembled WGS sequence"/>
</dbReference>
<dbReference type="SMART" id="SM00852">
    <property type="entry name" value="MoCF_biosynth"/>
    <property type="match status" value="1"/>
</dbReference>
<keyword evidence="4" id="KW-1185">Reference proteome</keyword>
<dbReference type="InterPro" id="IPR001453">
    <property type="entry name" value="MoaB/Mog_dom"/>
</dbReference>
<name>A0ABU5I5C8_9HYPH</name>
<dbReference type="InterPro" id="IPR012184">
    <property type="entry name" value="Bifunc_Mopterin-bd"/>
</dbReference>
<dbReference type="PIRSF" id="PIRSF036626">
    <property type="entry name" value="MPTBd_MobAlike"/>
    <property type="match status" value="1"/>
</dbReference>
<dbReference type="Pfam" id="PF12804">
    <property type="entry name" value="NTP_transf_3"/>
    <property type="match status" value="1"/>
</dbReference>
<dbReference type="Pfam" id="PF00994">
    <property type="entry name" value="MoCF_biosynth"/>
    <property type="match status" value="1"/>
</dbReference>
<dbReference type="Gene3D" id="3.40.980.10">
    <property type="entry name" value="MoaB/Mog-like domain"/>
    <property type="match status" value="1"/>
</dbReference>
<dbReference type="Gene3D" id="3.90.550.10">
    <property type="entry name" value="Spore Coat Polysaccharide Biosynthesis Protein SpsA, Chain A"/>
    <property type="match status" value="1"/>
</dbReference>
<dbReference type="PANTHER" id="PTHR43777:SF1">
    <property type="entry name" value="MOLYBDENUM COFACTOR CYTIDYLYLTRANSFERASE"/>
    <property type="match status" value="1"/>
</dbReference>
<evidence type="ECO:0000313" key="3">
    <source>
        <dbReference type="EMBL" id="MDY8110411.1"/>
    </source>
</evidence>
<accession>A0ABU5I5C8</accession>
<evidence type="ECO:0000313" key="4">
    <source>
        <dbReference type="Proteomes" id="UP001294412"/>
    </source>
</evidence>
<evidence type="ECO:0000256" key="1">
    <source>
        <dbReference type="ARBA" id="ARBA00022842"/>
    </source>
</evidence>
<evidence type="ECO:0000259" key="2">
    <source>
        <dbReference type="SMART" id="SM00852"/>
    </source>
</evidence>
<dbReference type="CDD" id="cd04182">
    <property type="entry name" value="GT_2_like_f"/>
    <property type="match status" value="1"/>
</dbReference>
<feature type="domain" description="MoaB/Mog" evidence="2">
    <location>
        <begin position="170"/>
        <end position="301"/>
    </location>
</feature>
<reference evidence="3 4" key="1">
    <citation type="submission" date="2023-12" db="EMBL/GenBank/DDBJ databases">
        <title>Description of Novel Strain Fulvimarina sp. 2208YS6-2-32 isolated from Uroteuthis (Photololigo) edulis.</title>
        <authorList>
            <person name="Park J.-S."/>
        </authorList>
    </citation>
    <scope>NUCLEOTIDE SEQUENCE [LARGE SCALE GENOMIC DNA]</scope>
    <source>
        <strain evidence="3 4">2208YS6-2-32</strain>
    </source>
</reference>
<gene>
    <name evidence="3" type="ORF">U0C82_14810</name>
</gene>
<dbReference type="EMBL" id="JAXLPB010000005">
    <property type="protein sequence ID" value="MDY8110411.1"/>
    <property type="molecule type" value="Genomic_DNA"/>
</dbReference>
<organism evidence="3 4">
    <name type="scientific">Fulvimarina uroteuthidis</name>
    <dbReference type="NCBI Taxonomy" id="3098149"/>
    <lineage>
        <taxon>Bacteria</taxon>
        <taxon>Pseudomonadati</taxon>
        <taxon>Pseudomonadota</taxon>
        <taxon>Alphaproteobacteria</taxon>
        <taxon>Hyphomicrobiales</taxon>
        <taxon>Aurantimonadaceae</taxon>
        <taxon>Fulvimarina</taxon>
    </lineage>
</organism>
<sequence>MIFGEIDVEDAEGAILAHATRHGTIDLKKGARLEAGDVRKLRAAGIERIVAARLDDGDVGEDAAAQRIADALAGPNLHVGLAATGRVNIHATCAGIFRPDRALVDALNGVDPGITLATLPDGAAVRERQMIATIKIIPLAVAGSSIERVLALLALSAAMSVAPFAARSVTLIQTVLPATSVKMLDKTVRVTKERLAKSGSELAHELRVPHRVDALAEAISGARASDLILVFGASAVIDRRDVIPSAIEMAGGEIDYFGMPVDPGNLLLLGHFAGRPIIGAPGCARSPKENGFDWVLDRLLAGETVNAATLQGFGVGGLLAEIEMRPRPRQASQGTRPVAVDIVVLAAGRSRRMGEGNNKLLSDIRPGVPLVRHAVTAALSASRASKVHVVLGHRRDDVEAALAGLAFEPVVNAGYAEGLSSSLKAGFEAAGAADGILVLLADQPLVTGDDLDQLIAAFERDEGRSIVAACDGDKRRNPVIIPARFAEEIARLDGDTGAAPLLARLSAQIRMVDLGERASFDTDTPDQFHRAQMRLAGTGHDA</sequence>
<dbReference type="CDD" id="cd03522">
    <property type="entry name" value="MoeA_like"/>
    <property type="match status" value="1"/>
</dbReference>